<proteinExistence type="predicted"/>
<sequence length="107" mass="11396">MGKSKKKSLLLRDAQFDGPRLSPRDPPARNHRSRSLHQDPPLPTLDIPVKVLVGSPPPLPDFQVPVTGEALLIETLDPAVMNSVTLVTSSAVGLERNALDGCSGLPS</sequence>
<dbReference type="AlphaFoldDB" id="B9N9J5"/>
<protein>
    <submittedName>
        <fullName evidence="2">Uncharacterized protein</fullName>
    </submittedName>
</protein>
<evidence type="ECO:0000313" key="2">
    <source>
        <dbReference type="EMBL" id="PNT05670.1"/>
    </source>
</evidence>
<accession>B9N9J5</accession>
<evidence type="ECO:0000256" key="1">
    <source>
        <dbReference type="SAM" id="MobiDB-lite"/>
    </source>
</evidence>
<keyword evidence="3" id="KW-1185">Reference proteome</keyword>
<feature type="region of interest" description="Disordered" evidence="1">
    <location>
        <begin position="1"/>
        <end position="44"/>
    </location>
</feature>
<organism evidence="2 3">
    <name type="scientific">Populus trichocarpa</name>
    <name type="common">Western balsam poplar</name>
    <name type="synonym">Populus balsamifera subsp. trichocarpa</name>
    <dbReference type="NCBI Taxonomy" id="3694"/>
    <lineage>
        <taxon>Eukaryota</taxon>
        <taxon>Viridiplantae</taxon>
        <taxon>Streptophyta</taxon>
        <taxon>Embryophyta</taxon>
        <taxon>Tracheophyta</taxon>
        <taxon>Spermatophyta</taxon>
        <taxon>Magnoliopsida</taxon>
        <taxon>eudicotyledons</taxon>
        <taxon>Gunneridae</taxon>
        <taxon>Pentapetalae</taxon>
        <taxon>rosids</taxon>
        <taxon>fabids</taxon>
        <taxon>Malpighiales</taxon>
        <taxon>Salicaceae</taxon>
        <taxon>Saliceae</taxon>
        <taxon>Populus</taxon>
    </lineage>
</organism>
<dbReference type="InParanoid" id="B9N9J5"/>
<name>B9N9J5_POPTR</name>
<dbReference type="Proteomes" id="UP000006729">
    <property type="component" value="Chromosome 14"/>
</dbReference>
<reference evidence="2 3" key="1">
    <citation type="journal article" date="2006" name="Science">
        <title>The genome of black cottonwood, Populus trichocarpa (Torr. &amp; Gray).</title>
        <authorList>
            <person name="Tuskan G.A."/>
            <person name="Difazio S."/>
            <person name="Jansson S."/>
            <person name="Bohlmann J."/>
            <person name="Grigoriev I."/>
            <person name="Hellsten U."/>
            <person name="Putnam N."/>
            <person name="Ralph S."/>
            <person name="Rombauts S."/>
            <person name="Salamov A."/>
            <person name="Schein J."/>
            <person name="Sterck L."/>
            <person name="Aerts A."/>
            <person name="Bhalerao R.R."/>
            <person name="Bhalerao R.P."/>
            <person name="Blaudez D."/>
            <person name="Boerjan W."/>
            <person name="Brun A."/>
            <person name="Brunner A."/>
            <person name="Busov V."/>
            <person name="Campbell M."/>
            <person name="Carlson J."/>
            <person name="Chalot M."/>
            <person name="Chapman J."/>
            <person name="Chen G.L."/>
            <person name="Cooper D."/>
            <person name="Coutinho P.M."/>
            <person name="Couturier J."/>
            <person name="Covert S."/>
            <person name="Cronk Q."/>
            <person name="Cunningham R."/>
            <person name="Davis J."/>
            <person name="Degroeve S."/>
            <person name="Dejardin A."/>
            <person name="Depamphilis C."/>
            <person name="Detter J."/>
            <person name="Dirks B."/>
            <person name="Dubchak I."/>
            <person name="Duplessis S."/>
            <person name="Ehlting J."/>
            <person name="Ellis B."/>
            <person name="Gendler K."/>
            <person name="Goodstein D."/>
            <person name="Gribskov M."/>
            <person name="Grimwood J."/>
            <person name="Groover A."/>
            <person name="Gunter L."/>
            <person name="Hamberger B."/>
            <person name="Heinze B."/>
            <person name="Helariutta Y."/>
            <person name="Henrissat B."/>
            <person name="Holligan D."/>
            <person name="Holt R."/>
            <person name="Huang W."/>
            <person name="Islam-Faridi N."/>
            <person name="Jones S."/>
            <person name="Jones-Rhoades M."/>
            <person name="Jorgensen R."/>
            <person name="Joshi C."/>
            <person name="Kangasjarvi J."/>
            <person name="Karlsson J."/>
            <person name="Kelleher C."/>
            <person name="Kirkpatrick R."/>
            <person name="Kirst M."/>
            <person name="Kohler A."/>
            <person name="Kalluri U."/>
            <person name="Larimer F."/>
            <person name="Leebens-Mack J."/>
            <person name="Leple J.C."/>
            <person name="Locascio P."/>
            <person name="Lou Y."/>
            <person name="Lucas S."/>
            <person name="Martin F."/>
            <person name="Montanini B."/>
            <person name="Napoli C."/>
            <person name="Nelson D.R."/>
            <person name="Nelson C."/>
            <person name="Nieminen K."/>
            <person name="Nilsson O."/>
            <person name="Pereda V."/>
            <person name="Peter G."/>
            <person name="Philippe R."/>
            <person name="Pilate G."/>
            <person name="Poliakov A."/>
            <person name="Razumovskaya J."/>
            <person name="Richardson P."/>
            <person name="Rinaldi C."/>
            <person name="Ritland K."/>
            <person name="Rouze P."/>
            <person name="Ryaboy D."/>
            <person name="Schmutz J."/>
            <person name="Schrader J."/>
            <person name="Segerman B."/>
            <person name="Shin H."/>
            <person name="Siddiqui A."/>
            <person name="Sterky F."/>
            <person name="Terry A."/>
            <person name="Tsai C.J."/>
            <person name="Uberbacher E."/>
            <person name="Unneberg P."/>
            <person name="Vahala J."/>
            <person name="Wall K."/>
            <person name="Wessler S."/>
            <person name="Yang G."/>
            <person name="Yin T."/>
            <person name="Douglas C."/>
            <person name="Marra M."/>
            <person name="Sandberg G."/>
            <person name="Van de Peer Y."/>
            <person name="Rokhsar D."/>
        </authorList>
    </citation>
    <scope>NUCLEOTIDE SEQUENCE [LARGE SCALE GENOMIC DNA]</scope>
    <source>
        <strain evidence="3">cv. Nisqually</strain>
    </source>
</reference>
<dbReference type="EMBL" id="CM009303">
    <property type="protein sequence ID" value="PNT05670.1"/>
    <property type="molecule type" value="Genomic_DNA"/>
</dbReference>
<gene>
    <name evidence="2" type="ORF">POPTR_014G186900</name>
</gene>
<dbReference type="HOGENOM" id="CLU_2214501_0_0_1"/>
<evidence type="ECO:0000313" key="3">
    <source>
        <dbReference type="Proteomes" id="UP000006729"/>
    </source>
</evidence>